<evidence type="ECO:0000313" key="12">
    <source>
        <dbReference type="EMBL" id="CAF90878.1"/>
    </source>
</evidence>
<dbReference type="EMBL" id="CAAE01007858">
    <property type="protein sequence ID" value="CAF90878.1"/>
    <property type="molecule type" value="Genomic_DNA"/>
</dbReference>
<comment type="similarity">
    <text evidence="2">Belongs to the TMEM132 family.</text>
</comment>
<feature type="domain" description="Transmembrane protein TMEM132 sixth" evidence="11">
    <location>
        <begin position="359"/>
        <end position="419"/>
    </location>
</feature>
<reference evidence="12" key="1">
    <citation type="journal article" date="2004" name="Nature">
        <title>Genome duplication in the teleost fish Tetraodon nigroviridis reveals the early vertebrate proto-karyotype.</title>
        <authorList>
            <person name="Jaillon O."/>
            <person name="Aury J.-M."/>
            <person name="Brunet F."/>
            <person name="Petit J.-L."/>
            <person name="Stange-Thomann N."/>
            <person name="Mauceli E."/>
            <person name="Bouneau L."/>
            <person name="Fischer C."/>
            <person name="Ozouf-Costaz C."/>
            <person name="Bernot A."/>
            <person name="Nicaud S."/>
            <person name="Jaffe D."/>
            <person name="Fisher S."/>
            <person name="Lutfalla G."/>
            <person name="Dossat C."/>
            <person name="Segurens B."/>
            <person name="Dasilva C."/>
            <person name="Salanoubat M."/>
            <person name="Levy M."/>
            <person name="Boudet N."/>
            <person name="Castellano S."/>
            <person name="Anthouard V."/>
            <person name="Jubin C."/>
            <person name="Castelli V."/>
            <person name="Katinka M."/>
            <person name="Vacherie B."/>
            <person name="Biemont C."/>
            <person name="Skalli Z."/>
            <person name="Cattolico L."/>
            <person name="Poulain J."/>
            <person name="De Berardinis V."/>
            <person name="Cruaud C."/>
            <person name="Duprat S."/>
            <person name="Brottier P."/>
            <person name="Coutanceau J.-P."/>
            <person name="Gouzy J."/>
            <person name="Parra G."/>
            <person name="Lardier G."/>
            <person name="Chapple C."/>
            <person name="McKernan K.J."/>
            <person name="McEwan P."/>
            <person name="Bosak S."/>
            <person name="Kellis M."/>
            <person name="Volff J.-N."/>
            <person name="Guigo R."/>
            <person name="Zody M.C."/>
            <person name="Mesirov J."/>
            <person name="Lindblad-Toh K."/>
            <person name="Birren B."/>
            <person name="Nusbaum C."/>
            <person name="Kahn D."/>
            <person name="Robinson-Rechavi M."/>
            <person name="Laudet V."/>
            <person name="Schachter V."/>
            <person name="Quetier F."/>
            <person name="Saurin W."/>
            <person name="Scarpelli C."/>
            <person name="Wincker P."/>
            <person name="Lander E.S."/>
            <person name="Weissenbach J."/>
            <person name="Roest Crollius H."/>
        </authorList>
    </citation>
    <scope>NUCLEOTIDE SEQUENCE [LARGE SCALE GENOMIC DNA]</scope>
</reference>
<name>Q4T8A4_TETNG</name>
<feature type="domain" description="Transmembrane protein TMEM132 fifth" evidence="10">
    <location>
        <begin position="132"/>
        <end position="275"/>
    </location>
</feature>
<gene>
    <name evidence="12" type="ORF">GSTENG00005332001</name>
</gene>
<feature type="domain" description="Transmembrane protein family 132 fourth" evidence="9">
    <location>
        <begin position="32"/>
        <end position="129"/>
    </location>
</feature>
<evidence type="ECO:0000256" key="5">
    <source>
        <dbReference type="ARBA" id="ARBA00023136"/>
    </source>
</evidence>
<feature type="domain" description="Transmembrane protein TMEM132 C-terminal" evidence="8">
    <location>
        <begin position="451"/>
        <end position="521"/>
    </location>
</feature>
<evidence type="ECO:0000259" key="10">
    <source>
        <dbReference type="Pfam" id="PF23486"/>
    </source>
</evidence>
<evidence type="ECO:0000256" key="3">
    <source>
        <dbReference type="ARBA" id="ARBA00022692"/>
    </source>
</evidence>
<organism evidence="12">
    <name type="scientific">Tetraodon nigroviridis</name>
    <name type="common">Spotted green pufferfish</name>
    <name type="synonym">Chelonodon nigroviridis</name>
    <dbReference type="NCBI Taxonomy" id="99883"/>
    <lineage>
        <taxon>Eukaryota</taxon>
        <taxon>Metazoa</taxon>
        <taxon>Chordata</taxon>
        <taxon>Craniata</taxon>
        <taxon>Vertebrata</taxon>
        <taxon>Euteleostomi</taxon>
        <taxon>Actinopterygii</taxon>
        <taxon>Neopterygii</taxon>
        <taxon>Teleostei</taxon>
        <taxon>Neoteleostei</taxon>
        <taxon>Acanthomorphata</taxon>
        <taxon>Eupercaria</taxon>
        <taxon>Tetraodontiformes</taxon>
        <taxon>Tetradontoidea</taxon>
        <taxon>Tetraodontidae</taxon>
        <taxon>Tetraodon</taxon>
    </lineage>
</organism>
<keyword evidence="5 7" id="KW-0472">Membrane</keyword>
<protein>
    <submittedName>
        <fullName evidence="12">(spotted green pufferfish) hypothetical protein</fullName>
    </submittedName>
</protein>
<dbReference type="AlphaFoldDB" id="Q4T8A4"/>
<comment type="caution">
    <text evidence="12">The sequence shown here is derived from an EMBL/GenBank/DDBJ whole genome shotgun (WGS) entry which is preliminary data.</text>
</comment>
<dbReference type="InterPro" id="IPR055423">
    <property type="entry name" value="Ig_TMEM132_5th"/>
</dbReference>
<evidence type="ECO:0000256" key="1">
    <source>
        <dbReference type="ARBA" id="ARBA00004479"/>
    </source>
</evidence>
<feature type="compositionally biased region" description="Polar residues" evidence="6">
    <location>
        <begin position="541"/>
        <end position="556"/>
    </location>
</feature>
<feature type="non-terminal residue" evidence="12">
    <location>
        <position position="1"/>
    </location>
</feature>
<feature type="domain" description="Transmembrane protein TMEM132 sixth" evidence="11">
    <location>
        <begin position="276"/>
        <end position="319"/>
    </location>
</feature>
<feature type="region of interest" description="Disordered" evidence="6">
    <location>
        <begin position="539"/>
        <end position="558"/>
    </location>
</feature>
<evidence type="ECO:0000256" key="4">
    <source>
        <dbReference type="ARBA" id="ARBA00022989"/>
    </source>
</evidence>
<feature type="non-terminal residue" evidence="12">
    <location>
        <position position="613"/>
    </location>
</feature>
<feature type="region of interest" description="Disordered" evidence="6">
    <location>
        <begin position="444"/>
        <end position="464"/>
    </location>
</feature>
<dbReference type="InterPro" id="IPR031437">
    <property type="entry name" value="Ig_TMEM132_4th"/>
</dbReference>
<proteinExistence type="inferred from homology"/>
<keyword evidence="3 7" id="KW-0812">Transmembrane</keyword>
<dbReference type="KEGG" id="tng:GSTEN00005332G001"/>
<dbReference type="PANTHER" id="PTHR13388">
    <property type="entry name" value="DETONATOR, ISOFORM E"/>
    <property type="match status" value="1"/>
</dbReference>
<dbReference type="OrthoDB" id="10026202at2759"/>
<feature type="transmembrane region" description="Helical" evidence="7">
    <location>
        <begin position="472"/>
        <end position="495"/>
    </location>
</feature>
<feature type="region of interest" description="Disordered" evidence="6">
    <location>
        <begin position="594"/>
        <end position="613"/>
    </location>
</feature>
<dbReference type="Pfam" id="PF23487">
    <property type="entry name" value="Ig_TMEM132_6th"/>
    <property type="match status" value="2"/>
</dbReference>
<dbReference type="InterPro" id="IPR026307">
    <property type="entry name" value="TMEM132"/>
</dbReference>
<accession>Q4T8A4</accession>
<evidence type="ECO:0000259" key="9">
    <source>
        <dbReference type="Pfam" id="PF16070"/>
    </source>
</evidence>
<dbReference type="Pfam" id="PF16070">
    <property type="entry name" value="Ig_TMEM132_4th"/>
    <property type="match status" value="1"/>
</dbReference>
<keyword evidence="4 7" id="KW-1133">Transmembrane helix</keyword>
<dbReference type="InterPro" id="IPR031436">
    <property type="entry name" value="TMEM132_C"/>
</dbReference>
<dbReference type="Pfam" id="PF23486">
    <property type="entry name" value="Ig_TMEM132_5th"/>
    <property type="match status" value="1"/>
</dbReference>
<evidence type="ECO:0000259" key="8">
    <source>
        <dbReference type="Pfam" id="PF15706"/>
    </source>
</evidence>
<feature type="compositionally biased region" description="Basic and acidic residues" evidence="6">
    <location>
        <begin position="601"/>
        <end position="613"/>
    </location>
</feature>
<dbReference type="InterPro" id="IPR055424">
    <property type="entry name" value="Ig_TMEM132_6th"/>
</dbReference>
<evidence type="ECO:0000259" key="11">
    <source>
        <dbReference type="Pfam" id="PF23487"/>
    </source>
</evidence>
<evidence type="ECO:0000256" key="6">
    <source>
        <dbReference type="SAM" id="MobiDB-lite"/>
    </source>
</evidence>
<dbReference type="PANTHER" id="PTHR13388:SF25">
    <property type="entry name" value="SI:DKEY-112M2.1"/>
    <property type="match status" value="1"/>
</dbReference>
<evidence type="ECO:0000256" key="7">
    <source>
        <dbReference type="SAM" id="Phobius"/>
    </source>
</evidence>
<dbReference type="GO" id="GO:0016020">
    <property type="term" value="C:membrane"/>
    <property type="evidence" value="ECO:0007669"/>
    <property type="project" value="UniProtKB-SubCell"/>
</dbReference>
<reference evidence="12" key="2">
    <citation type="submission" date="2004-02" db="EMBL/GenBank/DDBJ databases">
        <authorList>
            <consortium name="Genoscope"/>
            <consortium name="Whitehead Institute Centre for Genome Research"/>
        </authorList>
    </citation>
    <scope>NUCLEOTIDE SEQUENCE</scope>
</reference>
<dbReference type="Pfam" id="PF15706">
    <property type="entry name" value="TMEM132_C"/>
    <property type="match status" value="1"/>
</dbReference>
<comment type="subcellular location">
    <subcellularLocation>
        <location evidence="1">Membrane</location>
        <topology evidence="1">Single-pass type I membrane protein</topology>
    </subcellularLocation>
</comment>
<evidence type="ECO:0000256" key="2">
    <source>
        <dbReference type="ARBA" id="ARBA00006166"/>
    </source>
</evidence>
<sequence>SQEVTWQLEYPSQTVTPEVTTLIHLAQQHLGGIVALAMDTELLNTAVLTGRSVAVPVKVVAVAADGAVADVTESAECRATDEHVIKVSERCDFVYVDGSETRGSGRAVLNFTYSYLSAQLRVSVWAPRLPLRIQVSDPELNQIKGWRVPLSSAPHSDDHMTSLPSDPGWSQQQGGCVAQYQSSALRVLTYFVADETGKPEGEEPEQHSYLLGSDWQVEVTQMVENWLRVEDPHLAQVDGPVLMGLRAGTTSVQVLSPLTSAVLAQTTIRVLDDRVSVTQLGVTLVSGLSLSLQLSPGSSRAIIATTTTHEVIELLEQVGSADTGSDLLRKLGVLPPADLVLGRARPLTPLVLTDLLCFQESLISAWLQFSDGSLTPLDHYPPGRFTLTATSLEERVVQVQRSAAWKWPTVVAKGEGQGRAGACGAPPIRSLSSRDARRRLGCGNGEYSGQARRSSEDSPVPPRGPTTLEAGMFALLGVFCLAVLGFLVNCVSYAYKYHSKQLSLENPGMVSRDWVWLSQEEGLCLPGLLEEGQLLNGAETRANTGPTGRNDALNSPTTKRKRVKFTTFSKARSSSRCPGLGPLAPVQTSDIKWVCPDMEPGDPKDPRGYLEKL</sequence>